<keyword evidence="2" id="KW-0227">DNA damage</keyword>
<name>A0AB35KE08_9LACT</name>
<comment type="caution">
    <text evidence="5">The sequence shown here is derived from an EMBL/GenBank/DDBJ whole genome shotgun (WGS) entry which is preliminary data.</text>
</comment>
<evidence type="ECO:0000313" key="6">
    <source>
        <dbReference type="Proteomes" id="UP001152820"/>
    </source>
</evidence>
<dbReference type="PROSITE" id="PS51194">
    <property type="entry name" value="HELICASE_CTER"/>
    <property type="match status" value="1"/>
</dbReference>
<dbReference type="GO" id="GO:0016787">
    <property type="term" value="F:hydrolase activity"/>
    <property type="evidence" value="ECO:0007669"/>
    <property type="project" value="UniProtKB-KW"/>
</dbReference>
<keyword evidence="1" id="KW-0378">Hydrolase</keyword>
<evidence type="ECO:0000259" key="3">
    <source>
        <dbReference type="PROSITE" id="PS51192"/>
    </source>
</evidence>
<dbReference type="SMART" id="SM00490">
    <property type="entry name" value="HELICc"/>
    <property type="match status" value="1"/>
</dbReference>
<reference evidence="5" key="1">
    <citation type="submission" date="2022-10" db="EMBL/GenBank/DDBJ databases">
        <authorList>
            <person name="Turner M.S."/>
            <person name="Huang W."/>
        </authorList>
    </citation>
    <scope>NUCLEOTIDE SEQUENCE</scope>
    <source>
        <strain evidence="5">593</strain>
    </source>
</reference>
<dbReference type="SMART" id="SM00487">
    <property type="entry name" value="DEXDc"/>
    <property type="match status" value="1"/>
</dbReference>
<dbReference type="CDD" id="cd18793">
    <property type="entry name" value="SF2_C_SNF"/>
    <property type="match status" value="1"/>
</dbReference>
<evidence type="ECO:0000256" key="1">
    <source>
        <dbReference type="ARBA" id="ARBA00022801"/>
    </source>
</evidence>
<dbReference type="SUPFAM" id="SSF52540">
    <property type="entry name" value="P-loop containing nucleoside triphosphate hydrolases"/>
    <property type="match status" value="1"/>
</dbReference>
<keyword evidence="5" id="KW-0067">ATP-binding</keyword>
<sequence length="1059" mass="123413">MAEGTVEYNSEQFYLDNQFYQELVKWIQSGRIEVKIFVDEKFYETHDKADIAFLHGKAYMFTAADEYISNSVLIGSSNFTYGGLVSNRELNIFSSDSFPPIKCWFDEMWQEYSEDYADELIKDLEDQKEKYAKPKVTYTPIEYFYWNLGKYFGKKASKTLVARIKEIEKNLPYPSRSDGSKYFAHQLYGIQHVYEALKEFDTQVLADGVGLGKTLEAASIIKLYLQDLSLENDNRQILILANDRLREQWQEELRNVGVDSSKIHITTRQKFTGLGEKDIQYYAETYALVVIDEAHEGFLRKGNKAYQNMEKMIAYARNTQSRVLRGLLLTATPWNNSREDVIRLGLLFLNLDKVPKERQYYNYVLTSREKLLYDIKDSGNYNHAAYVEFWKDLYYQRTRVSLATDEYLSDRYPKREFPLESGDAPFTITYSPEVSDALSEILERLIDLKLPYQDTIWQYFGPDQISNVILRQRFQLLRRVDSSNAAFGKSLQNIKIKLKKIQNDILQLQNESLIQVKKYFYSKVNEEYAEDVRENEEGFDFGDEFEKNEIELNKSQQDRVRLINDKLTEQSLSEILDEILEDTKRDIQNLDEILEVWGIVSKQDEKQRMVISQIREIVTRGEKVLVFSEFSDTVEDYFKRMLEDETILSAGVGMVYGGSTRIDYDDSTKKDVLGRFSPISKSYELFEKKEISVLIGTDAISTGQNLQDANHVITVELPYNPMRLEQRIGRIDRPKPKGDNKIFVYAFPSEEIISAELRLSERFEDKAKGATTDTEGDFKLPFVHDGKYKGVVESLTDEEKRTNNNQEELIASVSEFEARERVRSFYEQIGNDFIKGREYYVFPYSFVSGTDSLLFFKGELRDINDNKIECTEPQIWDLSNISQISFLEVENKIGKLLGKGLSPTLEEAEKIFSQNEDKQNEIVELIVSKYNKSLKDISNLEQQPTYISELRRQLMDNYKNYRNSFIEQKVNGKKFKEIATTLNSRGFNSEQQLFLKNLRGENGKVSTTKISENIWKNLNRFIEVFEVRNTLKNEIHEDRNSKANSGTSDLRVISGIMKF</sequence>
<accession>A0AB35KE08</accession>
<dbReference type="AlphaFoldDB" id="A0AB35KE08"/>
<dbReference type="PROSITE" id="PS51192">
    <property type="entry name" value="HELICASE_ATP_BIND_1"/>
    <property type="match status" value="1"/>
</dbReference>
<dbReference type="PANTHER" id="PTHR45766">
    <property type="entry name" value="DNA ANNEALING HELICASE AND ENDONUCLEASE ZRANB3 FAMILY MEMBER"/>
    <property type="match status" value="1"/>
</dbReference>
<protein>
    <submittedName>
        <fullName evidence="5">Helicase-related protein</fullName>
    </submittedName>
</protein>
<evidence type="ECO:0000313" key="5">
    <source>
        <dbReference type="EMBL" id="MDG5049149.1"/>
    </source>
</evidence>
<dbReference type="GO" id="GO:0009432">
    <property type="term" value="P:SOS response"/>
    <property type="evidence" value="ECO:0007669"/>
    <property type="project" value="UniProtKB-KW"/>
</dbReference>
<evidence type="ECO:0000256" key="2">
    <source>
        <dbReference type="ARBA" id="ARBA00023236"/>
    </source>
</evidence>
<gene>
    <name evidence="5" type="ORF">OGZ38_08335</name>
</gene>
<organism evidence="5 6">
    <name type="scientific">Lactococcus lactis</name>
    <dbReference type="NCBI Taxonomy" id="1358"/>
    <lineage>
        <taxon>Bacteria</taxon>
        <taxon>Bacillati</taxon>
        <taxon>Bacillota</taxon>
        <taxon>Bacilli</taxon>
        <taxon>Lactobacillales</taxon>
        <taxon>Streptococcaceae</taxon>
        <taxon>Lactococcus</taxon>
    </lineage>
</organism>
<dbReference type="GO" id="GO:0004386">
    <property type="term" value="F:helicase activity"/>
    <property type="evidence" value="ECO:0007669"/>
    <property type="project" value="UniProtKB-KW"/>
</dbReference>
<dbReference type="PANTHER" id="PTHR45766:SF6">
    <property type="entry name" value="SWI_SNF-RELATED MATRIX-ASSOCIATED ACTIN-DEPENDENT REGULATOR OF CHROMATIN SUBFAMILY A-LIKE PROTEIN 1"/>
    <property type="match status" value="1"/>
</dbReference>
<dbReference type="GO" id="GO:0005524">
    <property type="term" value="F:ATP binding"/>
    <property type="evidence" value="ECO:0007669"/>
    <property type="project" value="InterPro"/>
</dbReference>
<keyword evidence="5" id="KW-0347">Helicase</keyword>
<dbReference type="InterPro" id="IPR049730">
    <property type="entry name" value="SNF2/RAD54-like_C"/>
</dbReference>
<keyword evidence="2" id="KW-0742">SOS response</keyword>
<dbReference type="InterPro" id="IPR001650">
    <property type="entry name" value="Helicase_C-like"/>
</dbReference>
<dbReference type="Pfam" id="PF04851">
    <property type="entry name" value="ResIII"/>
    <property type="match status" value="1"/>
</dbReference>
<dbReference type="Gene3D" id="3.40.50.10810">
    <property type="entry name" value="Tandem AAA-ATPase domain"/>
    <property type="match status" value="1"/>
</dbReference>
<dbReference type="GO" id="GO:0003677">
    <property type="term" value="F:DNA binding"/>
    <property type="evidence" value="ECO:0007669"/>
    <property type="project" value="InterPro"/>
</dbReference>
<dbReference type="Gene3D" id="3.40.50.300">
    <property type="entry name" value="P-loop containing nucleotide triphosphate hydrolases"/>
    <property type="match status" value="1"/>
</dbReference>
<feature type="domain" description="Helicase C-terminal" evidence="4">
    <location>
        <begin position="613"/>
        <end position="779"/>
    </location>
</feature>
<reference evidence="5" key="2">
    <citation type="journal article" date="2023" name="Food Microbiol.">
        <title>Evaluation of the fermentation potential of lactic acid bacteria isolated from herbs, fruits and vegetables as starter cultures in nut-based milk alternatives.</title>
        <authorList>
            <person name="Huang W."/>
            <person name="Dong A."/>
            <person name="Pham H.T."/>
            <person name="Zhou C."/>
            <person name="Huo Z."/>
            <person name="Watjen A.P."/>
            <person name="Prakash S."/>
            <person name="Bang-Berthelsen C.H."/>
            <person name="Turner M.S."/>
        </authorList>
    </citation>
    <scope>NUCLEOTIDE SEQUENCE</scope>
    <source>
        <strain evidence="5">593</strain>
    </source>
</reference>
<dbReference type="InterPro" id="IPR014001">
    <property type="entry name" value="Helicase_ATP-bd"/>
</dbReference>
<dbReference type="InterPro" id="IPR006935">
    <property type="entry name" value="Helicase/UvrB_N"/>
</dbReference>
<proteinExistence type="predicted"/>
<dbReference type="InterPro" id="IPR027417">
    <property type="entry name" value="P-loop_NTPase"/>
</dbReference>
<dbReference type="Proteomes" id="UP001152820">
    <property type="component" value="Unassembled WGS sequence"/>
</dbReference>
<dbReference type="Gene3D" id="3.30.870.10">
    <property type="entry name" value="Endonuclease Chain A"/>
    <property type="match status" value="1"/>
</dbReference>
<keyword evidence="5" id="KW-0547">Nucleotide-binding</keyword>
<evidence type="ECO:0000259" key="4">
    <source>
        <dbReference type="PROSITE" id="PS51194"/>
    </source>
</evidence>
<feature type="domain" description="Helicase ATP-binding" evidence="3">
    <location>
        <begin position="194"/>
        <end position="351"/>
    </location>
</feature>
<dbReference type="EMBL" id="JAOWLO010000005">
    <property type="protein sequence ID" value="MDG5049149.1"/>
    <property type="molecule type" value="Genomic_DNA"/>
</dbReference>
<dbReference type="InterPro" id="IPR038718">
    <property type="entry name" value="SNF2-like_sf"/>
</dbReference>
<dbReference type="Pfam" id="PF00271">
    <property type="entry name" value="Helicase_C"/>
    <property type="match status" value="1"/>
</dbReference>